<dbReference type="OMA" id="IFADEFH"/>
<dbReference type="InterPro" id="IPR013783">
    <property type="entry name" value="Ig-like_fold"/>
</dbReference>
<dbReference type="GeneTree" id="ENSGT00950000182968"/>
<dbReference type="InterPro" id="IPR052051">
    <property type="entry name" value="TCR_complex_component"/>
</dbReference>
<feature type="signal peptide" evidence="9">
    <location>
        <begin position="1"/>
        <end position="18"/>
    </location>
</feature>
<dbReference type="GeneID" id="127379330"/>
<keyword evidence="12" id="KW-1185">Reference proteome</keyword>
<dbReference type="PROSITE" id="PS50835">
    <property type="entry name" value="IG_LIKE"/>
    <property type="match status" value="2"/>
</dbReference>
<dbReference type="GO" id="GO:0009617">
    <property type="term" value="P:response to bacterium"/>
    <property type="evidence" value="ECO:0007669"/>
    <property type="project" value="TreeGrafter"/>
</dbReference>
<keyword evidence="6" id="KW-1015">Disulfide bond</keyword>
<proteinExistence type="predicted"/>
<dbReference type="AlphaFoldDB" id="A0A8P4K428"/>
<keyword evidence="3 9" id="KW-0732">Signal</keyword>
<dbReference type="SMART" id="SM00409">
    <property type="entry name" value="IG"/>
    <property type="match status" value="2"/>
</dbReference>
<dbReference type="Proteomes" id="UP000694389">
    <property type="component" value="Unassembled WGS sequence"/>
</dbReference>
<dbReference type="SMART" id="SM00408">
    <property type="entry name" value="IGc2"/>
    <property type="match status" value="2"/>
</dbReference>
<sequence length="350" mass="38677">MAVYFVNVFLLSSLGVAAFSDIFQPVSFQMVKLGDSATIECHINSEMKKRVWYKLTTGKRLQLVSTFNYQYNRTIFADEFHHHSAKSDKFRSHLRISATTWDDVGTYYCGVVNLNDIQFGPGTFLMIKGANMISDSVFQQPESQSVQPGDSVTLSCSVHTGHCAAEHTRVMWLKNSHHSAPQMIYSSGNDDHTCQRTESGETTCVYKLPMSNLSSDDAGTYYCVVTSCGHSQSGNGTRIIIHNTSRTKPVELSPAVIALMLSNILLAIVTVILIWTVCKSQRKHSTEATDGSTERNQTSDAVIYAAVCSTPRGLPTRPATVKYSGDSVVYSKIKYCQQNGDVSSSTNQRE</sequence>
<evidence type="ECO:0000313" key="12">
    <source>
        <dbReference type="Proteomes" id="UP000694389"/>
    </source>
</evidence>
<keyword evidence="7" id="KW-0325">Glycoprotein</keyword>
<evidence type="ECO:0000256" key="7">
    <source>
        <dbReference type="ARBA" id="ARBA00023180"/>
    </source>
</evidence>
<organism evidence="11 12">
    <name type="scientific">Dicentrarchus labrax</name>
    <name type="common">European seabass</name>
    <name type="synonym">Morone labrax</name>
    <dbReference type="NCBI Taxonomy" id="13489"/>
    <lineage>
        <taxon>Eukaryota</taxon>
        <taxon>Metazoa</taxon>
        <taxon>Chordata</taxon>
        <taxon>Craniata</taxon>
        <taxon>Vertebrata</taxon>
        <taxon>Euteleostomi</taxon>
        <taxon>Actinopterygii</taxon>
        <taxon>Neopterygii</taxon>
        <taxon>Teleostei</taxon>
        <taxon>Neoteleostei</taxon>
        <taxon>Acanthomorphata</taxon>
        <taxon>Eupercaria</taxon>
        <taxon>Moronidae</taxon>
        <taxon>Dicentrarchus</taxon>
    </lineage>
</organism>
<dbReference type="PANTHER" id="PTHR19433">
    <property type="entry name" value="T-CELL RECEPTOR ALPHA CHAIN V REGION-RELATED"/>
    <property type="match status" value="1"/>
</dbReference>
<protein>
    <recommendedName>
        <fullName evidence="10">Ig-like domain-containing protein</fullName>
    </recommendedName>
</protein>
<dbReference type="RefSeq" id="XP_051284747.1">
    <property type="nucleotide sequence ID" value="XM_051428787.1"/>
</dbReference>
<dbReference type="Pfam" id="PF07686">
    <property type="entry name" value="V-set"/>
    <property type="match status" value="2"/>
</dbReference>
<dbReference type="InterPro" id="IPR013106">
    <property type="entry name" value="Ig_V-set"/>
</dbReference>
<dbReference type="InterPro" id="IPR036179">
    <property type="entry name" value="Ig-like_dom_sf"/>
</dbReference>
<feature type="chain" id="PRO_5035925914" description="Ig-like domain-containing protein" evidence="9">
    <location>
        <begin position="19"/>
        <end position="350"/>
    </location>
</feature>
<dbReference type="InterPro" id="IPR007110">
    <property type="entry name" value="Ig-like_dom"/>
</dbReference>
<dbReference type="Ensembl" id="ENSDLAT00005087335.1">
    <property type="protein sequence ID" value="ENSDLAP00005069360.1"/>
    <property type="gene ID" value="ENSDLAG00005028112.1"/>
</dbReference>
<keyword evidence="4" id="KW-0391">Immunity</keyword>
<evidence type="ECO:0000256" key="2">
    <source>
        <dbReference type="ARBA" id="ARBA00022475"/>
    </source>
</evidence>
<evidence type="ECO:0000256" key="5">
    <source>
        <dbReference type="ARBA" id="ARBA00023136"/>
    </source>
</evidence>
<reference evidence="11" key="2">
    <citation type="submission" date="2025-09" db="UniProtKB">
        <authorList>
            <consortium name="Ensembl"/>
        </authorList>
    </citation>
    <scope>IDENTIFICATION</scope>
</reference>
<dbReference type="InterPro" id="IPR003599">
    <property type="entry name" value="Ig_sub"/>
</dbReference>
<evidence type="ECO:0000256" key="3">
    <source>
        <dbReference type="ARBA" id="ARBA00022729"/>
    </source>
</evidence>
<evidence type="ECO:0000256" key="4">
    <source>
        <dbReference type="ARBA" id="ARBA00022859"/>
    </source>
</evidence>
<evidence type="ECO:0000256" key="1">
    <source>
        <dbReference type="ARBA" id="ARBA00004236"/>
    </source>
</evidence>
<accession>A0A8P4K428</accession>
<dbReference type="SMART" id="SM00406">
    <property type="entry name" value="IGv"/>
    <property type="match status" value="2"/>
</dbReference>
<feature type="domain" description="Ig-like" evidence="10">
    <location>
        <begin position="34"/>
        <end position="113"/>
    </location>
</feature>
<evidence type="ECO:0000313" key="11">
    <source>
        <dbReference type="Ensembl" id="ENSDLAP00005069360.1"/>
    </source>
</evidence>
<comment type="subcellular location">
    <subcellularLocation>
        <location evidence="1">Cell membrane</location>
    </subcellularLocation>
</comment>
<dbReference type="OrthoDB" id="6370831at2759"/>
<dbReference type="Gene3D" id="2.60.40.10">
    <property type="entry name" value="Immunoglobulins"/>
    <property type="match status" value="2"/>
</dbReference>
<name>A0A8P4K428_DICLA</name>
<feature type="transmembrane region" description="Helical" evidence="8">
    <location>
        <begin position="255"/>
        <end position="278"/>
    </location>
</feature>
<evidence type="ECO:0000256" key="9">
    <source>
        <dbReference type="SAM" id="SignalP"/>
    </source>
</evidence>
<keyword evidence="8" id="KW-1133">Transmembrane helix</keyword>
<keyword evidence="2" id="KW-1003">Cell membrane</keyword>
<evidence type="ECO:0000256" key="6">
    <source>
        <dbReference type="ARBA" id="ARBA00023157"/>
    </source>
</evidence>
<evidence type="ECO:0000259" key="10">
    <source>
        <dbReference type="PROSITE" id="PS50835"/>
    </source>
</evidence>
<dbReference type="SUPFAM" id="SSF48726">
    <property type="entry name" value="Immunoglobulin"/>
    <property type="match status" value="2"/>
</dbReference>
<reference evidence="11" key="1">
    <citation type="submission" date="2025-08" db="UniProtKB">
        <authorList>
            <consortium name="Ensembl"/>
        </authorList>
    </citation>
    <scope>IDENTIFICATION</scope>
</reference>
<dbReference type="PANTHER" id="PTHR19433:SF133">
    <property type="entry name" value="IMMUNE-TYPE RECEPTOR 5 PRECURSOR-RELATED"/>
    <property type="match status" value="1"/>
</dbReference>
<evidence type="ECO:0000256" key="8">
    <source>
        <dbReference type="SAM" id="Phobius"/>
    </source>
</evidence>
<dbReference type="GO" id="GO:0002376">
    <property type="term" value="P:immune system process"/>
    <property type="evidence" value="ECO:0007669"/>
    <property type="project" value="UniProtKB-KW"/>
</dbReference>
<feature type="domain" description="Ig-like" evidence="10">
    <location>
        <begin position="121"/>
        <end position="240"/>
    </location>
</feature>
<keyword evidence="5 8" id="KW-0472">Membrane</keyword>
<gene>
    <name evidence="11" type="primary">LOC127379330</name>
</gene>
<dbReference type="InterPro" id="IPR003598">
    <property type="entry name" value="Ig_sub2"/>
</dbReference>
<dbReference type="CDD" id="cd00099">
    <property type="entry name" value="IgV"/>
    <property type="match status" value="2"/>
</dbReference>
<keyword evidence="8" id="KW-0812">Transmembrane</keyword>
<dbReference type="GO" id="GO:0005886">
    <property type="term" value="C:plasma membrane"/>
    <property type="evidence" value="ECO:0007669"/>
    <property type="project" value="UniProtKB-SubCell"/>
</dbReference>